<dbReference type="InterPro" id="IPR025836">
    <property type="entry name" value="Zn_knuckle_CX2CX4HX4C"/>
</dbReference>
<dbReference type="InterPro" id="IPR040256">
    <property type="entry name" value="At4g02000-like"/>
</dbReference>
<reference evidence="3" key="1">
    <citation type="submission" date="2021-01" db="EMBL/GenBank/DDBJ databases">
        <authorList>
            <consortium name="Genoscope - CEA"/>
            <person name="William W."/>
        </authorList>
    </citation>
    <scope>NUCLEOTIDE SEQUENCE</scope>
</reference>
<dbReference type="Proteomes" id="UP001295469">
    <property type="component" value="Chromosome C07"/>
</dbReference>
<accession>A0A816M0A2</accession>
<feature type="compositionally biased region" description="Basic and acidic residues" evidence="1">
    <location>
        <begin position="160"/>
        <end position="177"/>
    </location>
</feature>
<organism evidence="3">
    <name type="scientific">Brassica napus</name>
    <name type="common">Rape</name>
    <dbReference type="NCBI Taxonomy" id="3708"/>
    <lineage>
        <taxon>Eukaryota</taxon>
        <taxon>Viridiplantae</taxon>
        <taxon>Streptophyta</taxon>
        <taxon>Embryophyta</taxon>
        <taxon>Tracheophyta</taxon>
        <taxon>Spermatophyta</taxon>
        <taxon>Magnoliopsida</taxon>
        <taxon>eudicotyledons</taxon>
        <taxon>Gunneridae</taxon>
        <taxon>Pentapetalae</taxon>
        <taxon>rosids</taxon>
        <taxon>malvids</taxon>
        <taxon>Brassicales</taxon>
        <taxon>Brassicaceae</taxon>
        <taxon>Brassiceae</taxon>
        <taxon>Brassica</taxon>
    </lineage>
</organism>
<feature type="region of interest" description="Disordered" evidence="1">
    <location>
        <begin position="325"/>
        <end position="383"/>
    </location>
</feature>
<feature type="region of interest" description="Disordered" evidence="1">
    <location>
        <begin position="129"/>
        <end position="188"/>
    </location>
</feature>
<evidence type="ECO:0000256" key="1">
    <source>
        <dbReference type="SAM" id="MobiDB-lite"/>
    </source>
</evidence>
<dbReference type="EMBL" id="HG994371">
    <property type="protein sequence ID" value="CAF1951758.1"/>
    <property type="molecule type" value="Genomic_DNA"/>
</dbReference>
<dbReference type="Pfam" id="PF14392">
    <property type="entry name" value="zf-CCHC_4"/>
    <property type="match status" value="1"/>
</dbReference>
<name>A0A816M0A2_BRANA</name>
<dbReference type="AlphaFoldDB" id="A0A816M0A2"/>
<protein>
    <submittedName>
        <fullName evidence="3">(rape) hypothetical protein</fullName>
    </submittedName>
</protein>
<sequence length="383" mass="42453">MWVDWERLRCDWFQRQSSLDLLWSGKLEGQVDLVGGRVRVELDGFKPLIFSVTIKLEEGVEIMVTLRYEKLFGFCRQCFRLTHDQSRCLTLQKGDTESSMAGGGFLMVLMQLAIKLRLQLETCHKMIGERDNKEGPYHPYREGFSKGYGEGSSVNRRQSGHGDRRKGVSRSPGRDISRVPTLEATESSKTRKALLFDEPAIDVQDAAHVQVVEVRGEEQSREEHAEEKNAVEVEEAKVSEETLHSQALDEANLMVEGVMLSDSELLLEDGEEGEECEHGEIMDFAEEDVLNVGKHEVGDQGDTSAQSIKEAQIEMEGQVDGVGEEANKKKIAQTGDDAAGGAAKKRLAPTFVSPRKKLQAKAAAKAGEKGAKKAYTKPKNPSG</sequence>
<dbReference type="PANTHER" id="PTHR31286">
    <property type="entry name" value="GLYCINE-RICH CELL WALL STRUCTURAL PROTEIN 1.8-LIKE"/>
    <property type="match status" value="1"/>
</dbReference>
<evidence type="ECO:0000259" key="2">
    <source>
        <dbReference type="Pfam" id="PF14392"/>
    </source>
</evidence>
<dbReference type="PANTHER" id="PTHR31286:SF163">
    <property type="entry name" value="ZINC KNUCKLE CX2CX4HX4C DOMAIN-CONTAINING PROTEIN"/>
    <property type="match status" value="1"/>
</dbReference>
<proteinExistence type="predicted"/>
<feature type="domain" description="Zinc knuckle CX2CX4HX4C" evidence="2">
    <location>
        <begin position="45"/>
        <end position="89"/>
    </location>
</feature>
<feature type="compositionally biased region" description="Basic and acidic residues" evidence="1">
    <location>
        <begin position="129"/>
        <end position="144"/>
    </location>
</feature>
<evidence type="ECO:0000313" key="3">
    <source>
        <dbReference type="EMBL" id="CAF1951758.1"/>
    </source>
</evidence>
<gene>
    <name evidence="3" type="ORF">DARMORV10_C07P05370.1</name>
</gene>